<evidence type="ECO:0000256" key="1">
    <source>
        <dbReference type="SAM" id="MobiDB-lite"/>
    </source>
</evidence>
<reference evidence="2" key="1">
    <citation type="submission" date="2023-03" db="EMBL/GenBank/DDBJ databases">
        <title>Massive genome expansion in bonnet fungi (Mycena s.s.) driven by repeated elements and novel gene families across ecological guilds.</title>
        <authorList>
            <consortium name="Lawrence Berkeley National Laboratory"/>
            <person name="Harder C.B."/>
            <person name="Miyauchi S."/>
            <person name="Viragh M."/>
            <person name="Kuo A."/>
            <person name="Thoen E."/>
            <person name="Andreopoulos B."/>
            <person name="Lu D."/>
            <person name="Skrede I."/>
            <person name="Drula E."/>
            <person name="Henrissat B."/>
            <person name="Morin E."/>
            <person name="Kohler A."/>
            <person name="Barry K."/>
            <person name="LaButti K."/>
            <person name="Morin E."/>
            <person name="Salamov A."/>
            <person name="Lipzen A."/>
            <person name="Mereny Z."/>
            <person name="Hegedus B."/>
            <person name="Baldrian P."/>
            <person name="Stursova M."/>
            <person name="Weitz H."/>
            <person name="Taylor A."/>
            <person name="Grigoriev I.V."/>
            <person name="Nagy L.G."/>
            <person name="Martin F."/>
            <person name="Kauserud H."/>
        </authorList>
    </citation>
    <scope>NUCLEOTIDE SEQUENCE</scope>
    <source>
        <strain evidence="2">9144</strain>
    </source>
</reference>
<organism evidence="2 3">
    <name type="scientific">Mycena pura</name>
    <dbReference type="NCBI Taxonomy" id="153505"/>
    <lineage>
        <taxon>Eukaryota</taxon>
        <taxon>Fungi</taxon>
        <taxon>Dikarya</taxon>
        <taxon>Basidiomycota</taxon>
        <taxon>Agaricomycotina</taxon>
        <taxon>Agaricomycetes</taxon>
        <taxon>Agaricomycetidae</taxon>
        <taxon>Agaricales</taxon>
        <taxon>Marasmiineae</taxon>
        <taxon>Mycenaceae</taxon>
        <taxon>Mycena</taxon>
    </lineage>
</organism>
<name>A0AAD6V3E0_9AGAR</name>
<proteinExistence type="predicted"/>
<protein>
    <submittedName>
        <fullName evidence="2">Uncharacterized protein</fullName>
    </submittedName>
</protein>
<dbReference type="AlphaFoldDB" id="A0AAD6V3E0"/>
<feature type="region of interest" description="Disordered" evidence="1">
    <location>
        <begin position="69"/>
        <end position="97"/>
    </location>
</feature>
<dbReference type="EMBL" id="JARJCW010000084">
    <property type="protein sequence ID" value="KAJ7196417.1"/>
    <property type="molecule type" value="Genomic_DNA"/>
</dbReference>
<sequence>MWYHNARRDISCIVYLSRRSMPSVHPCMQESQTGGLFNGSLYDMLPVMESNPANVYTLSWNIALKKRRGHTKHDVHTGLGRATHRRKSNTQEEERHSVALDGELRESAGQIKRDTCLSWQGSGQRRSWGCASHLFPSSLLLPTTSLAAIAPGFINMNPSSASTTPESISARCDTFRARASGSLGSVWTSAAHVLAPVDIQYGGGGAYCARTERSCTVGADGWQRGAQARRAGAGRRGTSALAGRAGGGGNMLVTMGKAASALITLRLTSRHVANYFTTHTKLIAVRSSKGLIQHKE</sequence>
<keyword evidence="3" id="KW-1185">Reference proteome</keyword>
<evidence type="ECO:0000313" key="3">
    <source>
        <dbReference type="Proteomes" id="UP001219525"/>
    </source>
</evidence>
<accession>A0AAD6V3E0</accession>
<evidence type="ECO:0000313" key="2">
    <source>
        <dbReference type="EMBL" id="KAJ7196417.1"/>
    </source>
</evidence>
<comment type="caution">
    <text evidence="2">The sequence shown here is derived from an EMBL/GenBank/DDBJ whole genome shotgun (WGS) entry which is preliminary data.</text>
</comment>
<gene>
    <name evidence="2" type="ORF">GGX14DRAFT_545731</name>
</gene>
<dbReference type="Proteomes" id="UP001219525">
    <property type="component" value="Unassembled WGS sequence"/>
</dbReference>